<dbReference type="Proteomes" id="UP000287527">
    <property type="component" value="Unassembled WGS sequence"/>
</dbReference>
<dbReference type="PANTHER" id="PTHR23514:SF13">
    <property type="entry name" value="INNER MEMBRANE PROTEIN YBJJ"/>
    <property type="match status" value="1"/>
</dbReference>
<evidence type="ECO:0000259" key="6">
    <source>
        <dbReference type="PROSITE" id="PS50850"/>
    </source>
</evidence>
<name>A0A444HAF7_9FLAO</name>
<comment type="caution">
    <text evidence="7">The sequence shown here is derived from an EMBL/GenBank/DDBJ whole genome shotgun (WGS) entry which is preliminary data.</text>
</comment>
<keyword evidence="3 5" id="KW-1133">Transmembrane helix</keyword>
<evidence type="ECO:0000256" key="1">
    <source>
        <dbReference type="ARBA" id="ARBA00004141"/>
    </source>
</evidence>
<sequence>MGLTFATWASRIPDIKTTMQLSEADLGTVLFAIPFGQLFMMPFSGKLANKYGSHRTVVFGITFYIISMVVLGLGTERWHLLLALFFFGMFSNLTNISVNTQGIYTEGLFKRTIMSSFHGAWSAAGFTGALIGLGMMALKLKPLYHFAIVGAVLLLVILFNYKYLVKAKSPEPAAKKKGFTKPNSALLWFGVIGFCCMVSEGIMFDWSGVYFKDVVKAPGPLVILGYTSFMVMMATGRFLGDRVIRKVGRKRVLQISGCLISIGMFTAVAFPYILTSALAFMLVGIGVSTIVPTVYSIAGKTPGVSPSIALTTVSSVSFLGFMIGPPVIGYIAEASSLRASFAIIGIFGFFITFLVSRVKAFQE</sequence>
<feature type="transmembrane region" description="Helical" evidence="5">
    <location>
        <begin position="279"/>
        <end position="298"/>
    </location>
</feature>
<feature type="transmembrane region" description="Helical" evidence="5">
    <location>
        <begin position="252"/>
        <end position="273"/>
    </location>
</feature>
<dbReference type="CDD" id="cd17393">
    <property type="entry name" value="MFS_MosC_like"/>
    <property type="match status" value="1"/>
</dbReference>
<dbReference type="GO" id="GO:0016020">
    <property type="term" value="C:membrane"/>
    <property type="evidence" value="ECO:0007669"/>
    <property type="project" value="UniProtKB-SubCell"/>
</dbReference>
<dbReference type="SUPFAM" id="SSF103473">
    <property type="entry name" value="MFS general substrate transporter"/>
    <property type="match status" value="1"/>
</dbReference>
<evidence type="ECO:0000256" key="5">
    <source>
        <dbReference type="SAM" id="Phobius"/>
    </source>
</evidence>
<dbReference type="PROSITE" id="PS50850">
    <property type="entry name" value="MFS"/>
    <property type="match status" value="1"/>
</dbReference>
<dbReference type="OrthoDB" id="9809599at2"/>
<dbReference type="GO" id="GO:0022857">
    <property type="term" value="F:transmembrane transporter activity"/>
    <property type="evidence" value="ECO:0007669"/>
    <property type="project" value="InterPro"/>
</dbReference>
<dbReference type="AlphaFoldDB" id="A0A444HAF7"/>
<dbReference type="Gene3D" id="1.20.1250.20">
    <property type="entry name" value="MFS general substrate transporter like domains"/>
    <property type="match status" value="2"/>
</dbReference>
<evidence type="ECO:0000313" key="7">
    <source>
        <dbReference type="EMBL" id="RWX00268.1"/>
    </source>
</evidence>
<accession>A0A444HAF7</accession>
<proteinExistence type="predicted"/>
<organism evidence="7 8">
    <name type="scientific">Flavobacterium cerinum</name>
    <dbReference type="NCBI Taxonomy" id="2502784"/>
    <lineage>
        <taxon>Bacteria</taxon>
        <taxon>Pseudomonadati</taxon>
        <taxon>Bacteroidota</taxon>
        <taxon>Flavobacteriia</taxon>
        <taxon>Flavobacteriales</taxon>
        <taxon>Flavobacteriaceae</taxon>
        <taxon>Flavobacterium</taxon>
    </lineage>
</organism>
<feature type="transmembrane region" description="Helical" evidence="5">
    <location>
        <begin position="337"/>
        <end position="355"/>
    </location>
</feature>
<feature type="transmembrane region" description="Helical" evidence="5">
    <location>
        <begin position="26"/>
        <end position="44"/>
    </location>
</feature>
<feature type="transmembrane region" description="Helical" evidence="5">
    <location>
        <begin position="144"/>
        <end position="164"/>
    </location>
</feature>
<feature type="transmembrane region" description="Helical" evidence="5">
    <location>
        <begin position="310"/>
        <end position="331"/>
    </location>
</feature>
<feature type="transmembrane region" description="Helical" evidence="5">
    <location>
        <begin position="223"/>
        <end position="240"/>
    </location>
</feature>
<feature type="transmembrane region" description="Helical" evidence="5">
    <location>
        <begin position="185"/>
        <end position="203"/>
    </location>
</feature>
<keyword evidence="2 5" id="KW-0812">Transmembrane</keyword>
<evidence type="ECO:0000256" key="2">
    <source>
        <dbReference type="ARBA" id="ARBA00022692"/>
    </source>
</evidence>
<evidence type="ECO:0000256" key="4">
    <source>
        <dbReference type="ARBA" id="ARBA00023136"/>
    </source>
</evidence>
<dbReference type="InterPro" id="IPR011701">
    <property type="entry name" value="MFS"/>
</dbReference>
<dbReference type="InterPro" id="IPR020846">
    <property type="entry name" value="MFS_dom"/>
</dbReference>
<keyword evidence="8" id="KW-1185">Reference proteome</keyword>
<feature type="transmembrane region" description="Helical" evidence="5">
    <location>
        <begin position="119"/>
        <end position="138"/>
    </location>
</feature>
<feature type="transmembrane region" description="Helical" evidence="5">
    <location>
        <begin position="80"/>
        <end position="98"/>
    </location>
</feature>
<feature type="domain" description="Major facilitator superfamily (MFS) profile" evidence="6">
    <location>
        <begin position="185"/>
        <end position="363"/>
    </location>
</feature>
<dbReference type="PANTHER" id="PTHR23514">
    <property type="entry name" value="BYPASS OF STOP CODON PROTEIN 6"/>
    <property type="match status" value="1"/>
</dbReference>
<evidence type="ECO:0000256" key="3">
    <source>
        <dbReference type="ARBA" id="ARBA00022989"/>
    </source>
</evidence>
<gene>
    <name evidence="7" type="ORF">EPI11_10225</name>
</gene>
<dbReference type="EMBL" id="SBII01000006">
    <property type="protein sequence ID" value="RWX00268.1"/>
    <property type="molecule type" value="Genomic_DNA"/>
</dbReference>
<dbReference type="InterPro" id="IPR036259">
    <property type="entry name" value="MFS_trans_sf"/>
</dbReference>
<dbReference type="Pfam" id="PF07690">
    <property type="entry name" value="MFS_1"/>
    <property type="match status" value="1"/>
</dbReference>
<reference evidence="7 8" key="1">
    <citation type="submission" date="2019-01" db="EMBL/GenBank/DDBJ databases">
        <title>Flavobacterium sp. nov.,isolated from freshwater.</title>
        <authorList>
            <person name="Zhang R."/>
            <person name="Du Z.-J."/>
        </authorList>
    </citation>
    <scope>NUCLEOTIDE SEQUENCE [LARGE SCALE GENOMIC DNA]</scope>
    <source>
        <strain evidence="7 8">1E403</strain>
    </source>
</reference>
<evidence type="ECO:0000313" key="8">
    <source>
        <dbReference type="Proteomes" id="UP000287527"/>
    </source>
</evidence>
<dbReference type="InterPro" id="IPR051788">
    <property type="entry name" value="MFS_Transporter"/>
</dbReference>
<protein>
    <submittedName>
        <fullName evidence="7">MFS transporter</fullName>
    </submittedName>
</protein>
<comment type="subcellular location">
    <subcellularLocation>
        <location evidence="1">Membrane</location>
        <topology evidence="1">Multi-pass membrane protein</topology>
    </subcellularLocation>
</comment>
<keyword evidence="4 5" id="KW-0472">Membrane</keyword>
<feature type="transmembrane region" description="Helical" evidence="5">
    <location>
        <begin position="56"/>
        <end position="74"/>
    </location>
</feature>